<evidence type="ECO:0000256" key="1">
    <source>
        <dbReference type="ARBA" id="ARBA00007411"/>
    </source>
</evidence>
<evidence type="ECO:0000313" key="8">
    <source>
        <dbReference type="Proteomes" id="UP000006727"/>
    </source>
</evidence>
<evidence type="ECO:0000259" key="5">
    <source>
        <dbReference type="SMART" id="SM00888"/>
    </source>
</evidence>
<comment type="subunit">
    <text evidence="2">EF-1 is composed of 4 subunits: alpha, beta (1B-alpha=beta'), delta (1B-beta), and gamma (1B-gamma).</text>
</comment>
<gene>
    <name evidence="6" type="ORF">PHYPA_004940</name>
</gene>
<dbReference type="EMBL" id="ABEU02000003">
    <property type="protein sequence ID" value="PNR57946.1"/>
    <property type="molecule type" value="Genomic_DNA"/>
</dbReference>
<comment type="similarity">
    <text evidence="1">Belongs to the EF-1-beta/EF-1-delta family.</text>
</comment>
<keyword evidence="4" id="KW-0648">Protein biosynthesis</keyword>
<feature type="domain" description="Translation elongation factor EF1B beta/delta subunit guanine nucleotide exchange" evidence="5">
    <location>
        <begin position="139"/>
        <end position="209"/>
    </location>
</feature>
<accession>A0A2K1KW19</accession>
<evidence type="ECO:0000313" key="6">
    <source>
        <dbReference type="EMBL" id="PNR57946.1"/>
    </source>
</evidence>
<dbReference type="PANTHER" id="PTHR11595">
    <property type="entry name" value="EF-HAND AND COILED-COIL DOMAIN-CONTAINING FAMILY MEMBER"/>
    <property type="match status" value="1"/>
</dbReference>
<dbReference type="InterPro" id="IPR014717">
    <property type="entry name" value="Transl_elong_EF1B/ribsomal_bS6"/>
</dbReference>
<sequence>MGVSFENVSSQEGLKKLDQYLSTRSYISGYQASRDDLAVYGALANVPAEYTNASRWFKHITALAGPQLSAPGVGVQIESGAAPATAAAVASPVEEVSAPTAEGDDDDLDLFGDETEEGLPPMLRVRRLQRRLRVRSPKLPWDDETDMVKLEECVRAVQMEGLHWGASKLVTVVAGIKKLSIMMTIVDDLNLTTSTSSPATLSHSTKSRISYSRFVCELASGMLSNMM</sequence>
<dbReference type="CDD" id="cd00292">
    <property type="entry name" value="EF1B"/>
    <property type="match status" value="1"/>
</dbReference>
<dbReference type="Gramene" id="Pp3c3_25300V3.1">
    <property type="protein sequence ID" value="Pp3c3_25300V3.1"/>
    <property type="gene ID" value="Pp3c3_25300"/>
</dbReference>
<dbReference type="PROSITE" id="PS00824">
    <property type="entry name" value="EF1BD_1"/>
    <property type="match status" value="1"/>
</dbReference>
<dbReference type="InterPro" id="IPR049720">
    <property type="entry name" value="EF1B_bsu/dsu"/>
</dbReference>
<dbReference type="FunFam" id="1.20.1050.130:FF:000006">
    <property type="entry name" value="Elongation factor 1-delta 1"/>
    <property type="match status" value="1"/>
</dbReference>
<protein>
    <recommendedName>
        <fullName evidence="5">Translation elongation factor EF1B beta/delta subunit guanine nucleotide exchange domain-containing protein</fullName>
    </recommendedName>
</protein>
<reference evidence="6 8" key="1">
    <citation type="journal article" date="2008" name="Science">
        <title>The Physcomitrella genome reveals evolutionary insights into the conquest of land by plants.</title>
        <authorList>
            <person name="Rensing S."/>
            <person name="Lang D."/>
            <person name="Zimmer A."/>
            <person name="Terry A."/>
            <person name="Salamov A."/>
            <person name="Shapiro H."/>
            <person name="Nishiyama T."/>
            <person name="Perroud P.-F."/>
            <person name="Lindquist E."/>
            <person name="Kamisugi Y."/>
            <person name="Tanahashi T."/>
            <person name="Sakakibara K."/>
            <person name="Fujita T."/>
            <person name="Oishi K."/>
            <person name="Shin-I T."/>
            <person name="Kuroki Y."/>
            <person name="Toyoda A."/>
            <person name="Suzuki Y."/>
            <person name="Hashimoto A."/>
            <person name="Yamaguchi K."/>
            <person name="Sugano A."/>
            <person name="Kohara Y."/>
            <person name="Fujiyama A."/>
            <person name="Anterola A."/>
            <person name="Aoki S."/>
            <person name="Ashton N."/>
            <person name="Barbazuk W.B."/>
            <person name="Barker E."/>
            <person name="Bennetzen J."/>
            <person name="Bezanilla M."/>
            <person name="Blankenship R."/>
            <person name="Cho S.H."/>
            <person name="Dutcher S."/>
            <person name="Estelle M."/>
            <person name="Fawcett J.A."/>
            <person name="Gundlach H."/>
            <person name="Hanada K."/>
            <person name="Heyl A."/>
            <person name="Hicks K.A."/>
            <person name="Hugh J."/>
            <person name="Lohr M."/>
            <person name="Mayer K."/>
            <person name="Melkozernov A."/>
            <person name="Murata T."/>
            <person name="Nelson D."/>
            <person name="Pils B."/>
            <person name="Prigge M."/>
            <person name="Reiss B."/>
            <person name="Renner T."/>
            <person name="Rombauts S."/>
            <person name="Rushton P."/>
            <person name="Sanderfoot A."/>
            <person name="Schween G."/>
            <person name="Shiu S.-H."/>
            <person name="Stueber K."/>
            <person name="Theodoulou F.L."/>
            <person name="Tu H."/>
            <person name="Van de Peer Y."/>
            <person name="Verrier P.J."/>
            <person name="Waters E."/>
            <person name="Wood A."/>
            <person name="Yang L."/>
            <person name="Cove D."/>
            <person name="Cuming A."/>
            <person name="Hasebe M."/>
            <person name="Lucas S."/>
            <person name="Mishler D.B."/>
            <person name="Reski R."/>
            <person name="Grigoriev I."/>
            <person name="Quatrano R.S."/>
            <person name="Boore J.L."/>
        </authorList>
    </citation>
    <scope>NUCLEOTIDE SEQUENCE [LARGE SCALE GENOMIC DNA]</scope>
    <source>
        <strain evidence="7 8">cv. Gransden 2004</strain>
    </source>
</reference>
<dbReference type="Gene3D" id="1.20.1050.130">
    <property type="match status" value="1"/>
</dbReference>
<dbReference type="SUPFAM" id="SSF47616">
    <property type="entry name" value="GST C-terminal domain-like"/>
    <property type="match status" value="1"/>
</dbReference>
<dbReference type="GO" id="GO:0003746">
    <property type="term" value="F:translation elongation factor activity"/>
    <property type="evidence" value="ECO:0007669"/>
    <property type="project" value="UniProtKB-KW"/>
</dbReference>
<keyword evidence="8" id="KW-1185">Reference proteome</keyword>
<evidence type="ECO:0000256" key="2">
    <source>
        <dbReference type="ARBA" id="ARBA00011606"/>
    </source>
</evidence>
<dbReference type="Gramene" id="Pp3c3_25300V3.2">
    <property type="protein sequence ID" value="Pp3c3_25300V3.2"/>
    <property type="gene ID" value="Pp3c3_25300"/>
</dbReference>
<dbReference type="InterPro" id="IPR014038">
    <property type="entry name" value="EF1B_bsu/dsu_GNE"/>
</dbReference>
<dbReference type="GO" id="GO:0005085">
    <property type="term" value="F:guanyl-nucleotide exchange factor activity"/>
    <property type="evidence" value="ECO:0000318"/>
    <property type="project" value="GO_Central"/>
</dbReference>
<dbReference type="Proteomes" id="UP000006727">
    <property type="component" value="Chromosome 3"/>
</dbReference>
<dbReference type="Gene3D" id="3.30.70.60">
    <property type="match status" value="1"/>
</dbReference>
<reference evidence="6 8" key="2">
    <citation type="journal article" date="2018" name="Plant J.">
        <title>The Physcomitrella patens chromosome-scale assembly reveals moss genome structure and evolution.</title>
        <authorList>
            <person name="Lang D."/>
            <person name="Ullrich K.K."/>
            <person name="Murat F."/>
            <person name="Fuchs J."/>
            <person name="Jenkins J."/>
            <person name="Haas F.B."/>
            <person name="Piednoel M."/>
            <person name="Gundlach H."/>
            <person name="Van Bel M."/>
            <person name="Meyberg R."/>
            <person name="Vives C."/>
            <person name="Morata J."/>
            <person name="Symeonidi A."/>
            <person name="Hiss M."/>
            <person name="Muchero W."/>
            <person name="Kamisugi Y."/>
            <person name="Saleh O."/>
            <person name="Blanc G."/>
            <person name="Decker E.L."/>
            <person name="van Gessel N."/>
            <person name="Grimwood J."/>
            <person name="Hayes R.D."/>
            <person name="Graham S.W."/>
            <person name="Gunter L.E."/>
            <person name="McDaniel S.F."/>
            <person name="Hoernstein S.N.W."/>
            <person name="Larsson A."/>
            <person name="Li F.W."/>
            <person name="Perroud P.F."/>
            <person name="Phillips J."/>
            <person name="Ranjan P."/>
            <person name="Rokshar D.S."/>
            <person name="Rothfels C.J."/>
            <person name="Schneider L."/>
            <person name="Shu S."/>
            <person name="Stevenson D.W."/>
            <person name="Thummler F."/>
            <person name="Tillich M."/>
            <person name="Villarreal Aguilar J.C."/>
            <person name="Widiez T."/>
            <person name="Wong G.K."/>
            <person name="Wymore A."/>
            <person name="Zhang Y."/>
            <person name="Zimmer A.D."/>
            <person name="Quatrano R.S."/>
            <person name="Mayer K.F.X."/>
            <person name="Goodstein D."/>
            <person name="Casacuberta J.M."/>
            <person name="Vandepoele K."/>
            <person name="Reski R."/>
            <person name="Cuming A.C."/>
            <person name="Tuskan G.A."/>
            <person name="Maumus F."/>
            <person name="Salse J."/>
            <person name="Schmutz J."/>
            <person name="Rensing S.A."/>
        </authorList>
    </citation>
    <scope>NUCLEOTIDE SEQUENCE [LARGE SCALE GENOMIC DNA]</scope>
    <source>
        <strain evidence="7 8">cv. Gransden 2004</strain>
    </source>
</reference>
<proteinExistence type="inferred from homology"/>
<dbReference type="InterPro" id="IPR036282">
    <property type="entry name" value="Glutathione-S-Trfase_C_sf"/>
</dbReference>
<organism evidence="6">
    <name type="scientific">Physcomitrium patens</name>
    <name type="common">Spreading-leaved earth moss</name>
    <name type="synonym">Physcomitrella patens</name>
    <dbReference type="NCBI Taxonomy" id="3218"/>
    <lineage>
        <taxon>Eukaryota</taxon>
        <taxon>Viridiplantae</taxon>
        <taxon>Streptophyta</taxon>
        <taxon>Embryophyta</taxon>
        <taxon>Bryophyta</taxon>
        <taxon>Bryophytina</taxon>
        <taxon>Bryopsida</taxon>
        <taxon>Funariidae</taxon>
        <taxon>Funariales</taxon>
        <taxon>Funariaceae</taxon>
        <taxon>Physcomitrium</taxon>
    </lineage>
</organism>
<evidence type="ECO:0000256" key="3">
    <source>
        <dbReference type="ARBA" id="ARBA00022768"/>
    </source>
</evidence>
<dbReference type="EnsemblPlants" id="Pp3c3_25300V3.1">
    <property type="protein sequence ID" value="Pp3c3_25300V3.1"/>
    <property type="gene ID" value="Pp3c3_25300"/>
</dbReference>
<dbReference type="InterPro" id="IPR001326">
    <property type="entry name" value="Transl_elong_EF1B_B/D_CS"/>
</dbReference>
<dbReference type="InterPro" id="IPR036219">
    <property type="entry name" value="eEF-1beta-like_sf"/>
</dbReference>
<dbReference type="GO" id="GO:0006414">
    <property type="term" value="P:translational elongation"/>
    <property type="evidence" value="ECO:0000318"/>
    <property type="project" value="GO_Central"/>
</dbReference>
<dbReference type="InParanoid" id="A0A2K1KW19"/>
<dbReference type="AlphaFoldDB" id="A0A2K1KW19"/>
<dbReference type="SUPFAM" id="SSF54984">
    <property type="entry name" value="eEF-1beta-like"/>
    <property type="match status" value="1"/>
</dbReference>
<evidence type="ECO:0000313" key="7">
    <source>
        <dbReference type="EnsemblPlants" id="Pp3c3_25300V3.1"/>
    </source>
</evidence>
<keyword evidence="3" id="KW-0251">Elongation factor</keyword>
<dbReference type="GO" id="GO:0005853">
    <property type="term" value="C:eukaryotic translation elongation factor 1 complex"/>
    <property type="evidence" value="ECO:0007669"/>
    <property type="project" value="InterPro"/>
</dbReference>
<dbReference type="FunCoup" id="A0A2K1KW19">
    <property type="interactions" value="3730"/>
</dbReference>
<dbReference type="EnsemblPlants" id="Pp3c3_25300V3.2">
    <property type="protein sequence ID" value="Pp3c3_25300V3.2"/>
    <property type="gene ID" value="Pp3c3_25300"/>
</dbReference>
<dbReference type="GO" id="GO:0005829">
    <property type="term" value="C:cytosol"/>
    <property type="evidence" value="ECO:0000318"/>
    <property type="project" value="GO_Central"/>
</dbReference>
<dbReference type="PANTHER" id="PTHR11595:SF21">
    <property type="entry name" value="ELONGATION FACTOR 1-BETA"/>
    <property type="match status" value="1"/>
</dbReference>
<reference evidence="7" key="3">
    <citation type="submission" date="2020-12" db="UniProtKB">
        <authorList>
            <consortium name="EnsemblPlants"/>
        </authorList>
    </citation>
    <scope>IDENTIFICATION</scope>
</reference>
<dbReference type="FunFam" id="3.30.70.60:FF:000001">
    <property type="entry name" value="Elongation factor 1-beta 1 like"/>
    <property type="match status" value="1"/>
</dbReference>
<evidence type="ECO:0000256" key="4">
    <source>
        <dbReference type="ARBA" id="ARBA00022917"/>
    </source>
</evidence>
<name>A0A2K1KW19_PHYPA</name>
<dbReference type="Pfam" id="PF00736">
    <property type="entry name" value="EF1_GNE"/>
    <property type="match status" value="1"/>
</dbReference>
<dbReference type="STRING" id="3218.A0A2K1KW19"/>
<dbReference type="SMART" id="SM00888">
    <property type="entry name" value="EF1_GNE"/>
    <property type="match status" value="1"/>
</dbReference>
<dbReference type="PaxDb" id="3218-PP1S333_26V6.1"/>